<protein>
    <recommendedName>
        <fullName evidence="2">DUF7670 domain-containing protein</fullName>
    </recommendedName>
</protein>
<evidence type="ECO:0000313" key="4">
    <source>
        <dbReference type="Proteomes" id="UP000193334"/>
    </source>
</evidence>
<keyword evidence="1" id="KW-0812">Transmembrane</keyword>
<name>A0A1W6LLL7_9BACT</name>
<feature type="domain" description="DUF7670" evidence="2">
    <location>
        <begin position="6"/>
        <end position="107"/>
    </location>
</feature>
<accession>A0A1W6LLL7</accession>
<evidence type="ECO:0000313" key="3">
    <source>
        <dbReference type="EMBL" id="ARN56634.1"/>
    </source>
</evidence>
<feature type="transmembrane region" description="Helical" evidence="1">
    <location>
        <begin position="68"/>
        <end position="87"/>
    </location>
</feature>
<reference evidence="4" key="1">
    <citation type="submission" date="2017-04" db="EMBL/GenBank/DDBJ databases">
        <title>Comparative genomics and description of representatives of a novel lineage of planctomycetes thriving in anoxic sediments.</title>
        <authorList>
            <person name="Spring S."/>
            <person name="Bunk B."/>
            <person name="Sproer C."/>
        </authorList>
    </citation>
    <scope>NUCLEOTIDE SEQUENCE [LARGE SCALE GENOMIC DNA]</scope>
    <source>
        <strain evidence="4">ST-PulAB-D4</strain>
    </source>
</reference>
<dbReference type="KEGG" id="pbp:STSP1_01021"/>
<feature type="transmembrane region" description="Helical" evidence="1">
    <location>
        <begin position="44"/>
        <end position="62"/>
    </location>
</feature>
<evidence type="ECO:0000256" key="1">
    <source>
        <dbReference type="SAM" id="Phobius"/>
    </source>
</evidence>
<proteinExistence type="predicted"/>
<keyword evidence="1" id="KW-1133">Transmembrane helix</keyword>
<dbReference type="InterPro" id="IPR056087">
    <property type="entry name" value="DUF7670"/>
</dbReference>
<feature type="transmembrane region" description="Helical" evidence="1">
    <location>
        <begin position="14"/>
        <end position="32"/>
    </location>
</feature>
<dbReference type="RefSeq" id="WP_085755323.1">
    <property type="nucleotide sequence ID" value="NZ_CP021023.1"/>
</dbReference>
<keyword evidence="4" id="KW-1185">Reference proteome</keyword>
<dbReference type="Pfam" id="PF24709">
    <property type="entry name" value="DUF7670"/>
    <property type="match status" value="1"/>
</dbReference>
<organism evidence="3 4">
    <name type="scientific">Sedimentisphaera salicampi</name>
    <dbReference type="NCBI Taxonomy" id="1941349"/>
    <lineage>
        <taxon>Bacteria</taxon>
        <taxon>Pseudomonadati</taxon>
        <taxon>Planctomycetota</taxon>
        <taxon>Phycisphaerae</taxon>
        <taxon>Sedimentisphaerales</taxon>
        <taxon>Sedimentisphaeraceae</taxon>
        <taxon>Sedimentisphaera</taxon>
    </lineage>
</organism>
<sequence length="123" mass="13294">MATNAEKFRNFLEIAARLSSVAVIILITALTADRGLRFEGMSAMAIVMFIFFPVGIVVGMVLGWTRPILGGSITIICALIYYTLYIIQNGVIPLGETFYVFPAPGGAFLLKGIADVMISNQSK</sequence>
<dbReference type="AlphaFoldDB" id="A0A1W6LLL7"/>
<dbReference type="Proteomes" id="UP000193334">
    <property type="component" value="Chromosome"/>
</dbReference>
<evidence type="ECO:0000259" key="2">
    <source>
        <dbReference type="Pfam" id="PF24709"/>
    </source>
</evidence>
<dbReference type="EMBL" id="CP021023">
    <property type="protein sequence ID" value="ARN56634.1"/>
    <property type="molecule type" value="Genomic_DNA"/>
</dbReference>
<gene>
    <name evidence="3" type="ORF">STSP1_01021</name>
</gene>
<keyword evidence="1" id="KW-0472">Membrane</keyword>
<dbReference type="STRING" id="1941349.STSP1_01021"/>